<organism evidence="4 5">
    <name type="scientific">Nannocystis pusilla</name>
    <dbReference type="NCBI Taxonomy" id="889268"/>
    <lineage>
        <taxon>Bacteria</taxon>
        <taxon>Pseudomonadati</taxon>
        <taxon>Myxococcota</taxon>
        <taxon>Polyangia</taxon>
        <taxon>Nannocystales</taxon>
        <taxon>Nannocystaceae</taxon>
        <taxon>Nannocystis</taxon>
    </lineage>
</organism>
<comment type="caution">
    <text evidence="4">The sequence shown here is derived from an EMBL/GenBank/DDBJ whole genome shotgun (WGS) entry which is preliminary data.</text>
</comment>
<feature type="signal peptide" evidence="2">
    <location>
        <begin position="1"/>
        <end position="18"/>
    </location>
</feature>
<evidence type="ECO:0000313" key="4">
    <source>
        <dbReference type="EMBL" id="MBZ5707919.1"/>
    </source>
</evidence>
<feature type="compositionally biased region" description="Pro residues" evidence="1">
    <location>
        <begin position="600"/>
        <end position="612"/>
    </location>
</feature>
<protein>
    <recommendedName>
        <fullName evidence="3">Metalloprotease TldD/E C-terminal domain-containing protein</fullName>
    </recommendedName>
</protein>
<accession>A0ABS7TI87</accession>
<feature type="compositionally biased region" description="Pro residues" evidence="1">
    <location>
        <begin position="17"/>
        <end position="30"/>
    </location>
</feature>
<dbReference type="Pfam" id="PF19289">
    <property type="entry name" value="PmbA_TldD_3rd"/>
    <property type="match status" value="1"/>
</dbReference>
<dbReference type="InterPro" id="IPR036059">
    <property type="entry name" value="TldD/PmbA_sf"/>
</dbReference>
<gene>
    <name evidence="4" type="ORF">K7C98_01520</name>
</gene>
<feature type="chain" id="PRO_5045090081" description="Metalloprotease TldD/E C-terminal domain-containing protein" evidence="2">
    <location>
        <begin position="19"/>
        <end position="612"/>
    </location>
</feature>
<name>A0ABS7TI87_9BACT</name>
<evidence type="ECO:0000256" key="2">
    <source>
        <dbReference type="SAM" id="SignalP"/>
    </source>
</evidence>
<feature type="compositionally biased region" description="Low complexity" evidence="1">
    <location>
        <begin position="31"/>
        <end position="40"/>
    </location>
</feature>
<feature type="region of interest" description="Disordered" evidence="1">
    <location>
        <begin position="16"/>
        <end position="40"/>
    </location>
</feature>
<evidence type="ECO:0000256" key="1">
    <source>
        <dbReference type="SAM" id="MobiDB-lite"/>
    </source>
</evidence>
<dbReference type="RefSeq" id="WP_224189681.1">
    <property type="nucleotide sequence ID" value="NZ_JAIRAU010000001.1"/>
</dbReference>
<feature type="domain" description="Metalloprotease TldD/E C-terminal" evidence="3">
    <location>
        <begin position="345"/>
        <end position="441"/>
    </location>
</feature>
<feature type="region of interest" description="Disordered" evidence="1">
    <location>
        <begin position="589"/>
        <end position="612"/>
    </location>
</feature>
<dbReference type="Proteomes" id="UP001139031">
    <property type="component" value="Unassembled WGS sequence"/>
</dbReference>
<evidence type="ECO:0000259" key="3">
    <source>
        <dbReference type="Pfam" id="PF19289"/>
    </source>
</evidence>
<reference evidence="4" key="1">
    <citation type="submission" date="2021-08" db="EMBL/GenBank/DDBJ databases">
        <authorList>
            <person name="Stevens D.C."/>
        </authorList>
    </citation>
    <scope>NUCLEOTIDE SEQUENCE</scope>
    <source>
        <strain evidence="4">DSM 53165</strain>
    </source>
</reference>
<dbReference type="InterPro" id="IPR045569">
    <property type="entry name" value="Metalloprtase-TldD/E_C"/>
</dbReference>
<dbReference type="EMBL" id="JAIRAU010000001">
    <property type="protein sequence ID" value="MBZ5707919.1"/>
    <property type="molecule type" value="Genomic_DNA"/>
</dbReference>
<keyword evidence="5" id="KW-1185">Reference proteome</keyword>
<sequence length="612" mass="65217">MKAALLALLLAPAAPAAAPPATPAPPPAAPASPGAEAAESEIAAVEQEIARGLAGLRLPDSPAPYHATVYVVRAEVLSIDGSFGGIITDVHEDQAAAGVDIRVGTPERDQTGVFGQDGAWPRFNLSLGPSAELTRHKLWLALDQAFRRATGTYAQKLPILARLAGEPLPPDFSGKPEPIVRQPVPAKPTDALDREGLRELVRALSKRFADHPAIDNGDVFVQVLRSHVTTITSEGVVLHEQRDRAVLAVMADTRALDGMHLDHGAAIHLQELPRATEELRKRGEQLVDGVLTELTQMAEAPMLDDDYDGPILFAGPASAQLLASTIAVHTGGAPAPLGENGRVREFEPHWQDSLGKSVLPAFLDLEDDPREGFGRVAVDAQGFVPKPLTLVKNGVLQDLLMTRTPNTHRKESNGRARLSPGLAWGATISNLTLHSKKRGSPRKALEKELLRRAREDGYEYAYIVESLRDGNILGPVAREGATSFSTGRKVGLPLPAKIYRLDASGKKTLVRGALLAPVSMRVLRRIRAVGQSAPALPLRIAPGASGGFAAETGMDGILSNTVDVSVSSPDLLLDGLELLVERSEHERLPILEHPLRRGQSPPPAPPAADPAE</sequence>
<keyword evidence="2" id="KW-0732">Signal</keyword>
<dbReference type="SUPFAM" id="SSF111283">
    <property type="entry name" value="Putative modulator of DNA gyrase, PmbA/TldD"/>
    <property type="match status" value="1"/>
</dbReference>
<proteinExistence type="predicted"/>
<evidence type="ECO:0000313" key="5">
    <source>
        <dbReference type="Proteomes" id="UP001139031"/>
    </source>
</evidence>